<reference evidence="1" key="1">
    <citation type="journal article" date="2012" name="PLoS ONE">
        <title>Gene sets for utilization of primary and secondary nutrition supplies in the distal gut of endangered iberian lynx.</title>
        <authorList>
            <person name="Alcaide M."/>
            <person name="Messina E."/>
            <person name="Richter M."/>
            <person name="Bargiela R."/>
            <person name="Peplies J."/>
            <person name="Huws S.A."/>
            <person name="Newbold C.J."/>
            <person name="Golyshin P.N."/>
            <person name="Simon M.A."/>
            <person name="Lopez G."/>
            <person name="Yakimov M.M."/>
            <person name="Ferrer M."/>
        </authorList>
    </citation>
    <scope>NUCLEOTIDE SEQUENCE</scope>
</reference>
<protein>
    <submittedName>
        <fullName evidence="1">Uncharacterized protein</fullName>
    </submittedName>
</protein>
<dbReference type="AlphaFoldDB" id="J9H236"/>
<evidence type="ECO:0000313" key="1">
    <source>
        <dbReference type="EMBL" id="EJX09903.1"/>
    </source>
</evidence>
<sequence>DVDTGTMFATTPFRALWHLG</sequence>
<name>J9H236_9ZZZZ</name>
<feature type="non-terminal residue" evidence="1">
    <location>
        <position position="1"/>
    </location>
</feature>
<gene>
    <name evidence="1" type="ORF">EVA_01984</name>
</gene>
<dbReference type="EMBL" id="AMCI01000295">
    <property type="protein sequence ID" value="EJX09903.1"/>
    <property type="molecule type" value="Genomic_DNA"/>
</dbReference>
<comment type="caution">
    <text evidence="1">The sequence shown here is derived from an EMBL/GenBank/DDBJ whole genome shotgun (WGS) entry which is preliminary data.</text>
</comment>
<accession>J9H236</accession>
<proteinExistence type="predicted"/>
<organism evidence="1">
    <name type="scientific">gut metagenome</name>
    <dbReference type="NCBI Taxonomy" id="749906"/>
    <lineage>
        <taxon>unclassified sequences</taxon>
        <taxon>metagenomes</taxon>
        <taxon>organismal metagenomes</taxon>
    </lineage>
</organism>